<dbReference type="EMBL" id="DVJO01000145">
    <property type="protein sequence ID" value="HIS83253.1"/>
    <property type="molecule type" value="Genomic_DNA"/>
</dbReference>
<keyword evidence="1" id="KW-0812">Transmembrane</keyword>
<proteinExistence type="predicted"/>
<accession>A0A9D1FWJ6</accession>
<organism evidence="2 3">
    <name type="scientific">Candidatus Scatenecus faecavium</name>
    <dbReference type="NCBI Taxonomy" id="2840915"/>
    <lineage>
        <taxon>Bacteria</taxon>
        <taxon>Candidatus Scatenecus</taxon>
    </lineage>
</organism>
<gene>
    <name evidence="2" type="ORF">IAD41_06595</name>
</gene>
<protein>
    <submittedName>
        <fullName evidence="2">Uncharacterized protein</fullName>
    </submittedName>
</protein>
<sequence length="67" mass="7307">MGIFNIFIAGPQVFVCTLVAWFVSKCSFAVEGGALNHHWEYVFIIGAICLALAAFVAANVKERNSEN</sequence>
<reference evidence="2" key="1">
    <citation type="submission" date="2020-10" db="EMBL/GenBank/DDBJ databases">
        <authorList>
            <person name="Gilroy R."/>
        </authorList>
    </citation>
    <scope>NUCLEOTIDE SEQUENCE</scope>
    <source>
        <strain evidence="2">CHK152-2994</strain>
    </source>
</reference>
<dbReference type="AlphaFoldDB" id="A0A9D1FWJ6"/>
<evidence type="ECO:0000256" key="1">
    <source>
        <dbReference type="SAM" id="Phobius"/>
    </source>
</evidence>
<keyword evidence="1" id="KW-1133">Transmembrane helix</keyword>
<reference evidence="2" key="2">
    <citation type="journal article" date="2021" name="PeerJ">
        <title>Extensive microbial diversity within the chicken gut microbiome revealed by metagenomics and culture.</title>
        <authorList>
            <person name="Gilroy R."/>
            <person name="Ravi A."/>
            <person name="Getino M."/>
            <person name="Pursley I."/>
            <person name="Horton D.L."/>
            <person name="Alikhan N.F."/>
            <person name="Baker D."/>
            <person name="Gharbi K."/>
            <person name="Hall N."/>
            <person name="Watson M."/>
            <person name="Adriaenssens E.M."/>
            <person name="Foster-Nyarko E."/>
            <person name="Jarju S."/>
            <person name="Secka A."/>
            <person name="Antonio M."/>
            <person name="Oren A."/>
            <person name="Chaudhuri R.R."/>
            <person name="La Ragione R."/>
            <person name="Hildebrand F."/>
            <person name="Pallen M.J."/>
        </authorList>
    </citation>
    <scope>NUCLEOTIDE SEQUENCE</scope>
    <source>
        <strain evidence="2">CHK152-2994</strain>
    </source>
</reference>
<evidence type="ECO:0000313" key="2">
    <source>
        <dbReference type="EMBL" id="HIS83253.1"/>
    </source>
</evidence>
<keyword evidence="1" id="KW-0472">Membrane</keyword>
<name>A0A9D1FWJ6_9BACT</name>
<comment type="caution">
    <text evidence="2">The sequence shown here is derived from an EMBL/GenBank/DDBJ whole genome shotgun (WGS) entry which is preliminary data.</text>
</comment>
<dbReference type="Proteomes" id="UP000824139">
    <property type="component" value="Unassembled WGS sequence"/>
</dbReference>
<feature type="transmembrane region" description="Helical" evidence="1">
    <location>
        <begin position="39"/>
        <end position="60"/>
    </location>
</feature>
<evidence type="ECO:0000313" key="3">
    <source>
        <dbReference type="Proteomes" id="UP000824139"/>
    </source>
</evidence>